<evidence type="ECO:0008006" key="4">
    <source>
        <dbReference type="Google" id="ProtNLM"/>
    </source>
</evidence>
<gene>
    <name evidence="2" type="ordered locus">Cagg_2599</name>
</gene>
<feature type="transmembrane region" description="Helical" evidence="1">
    <location>
        <begin position="79"/>
        <end position="100"/>
    </location>
</feature>
<dbReference type="AlphaFoldDB" id="B8G4J2"/>
<dbReference type="KEGG" id="cag:Cagg_2599"/>
<dbReference type="SUPFAM" id="SSF49452">
    <property type="entry name" value="Starch-binding domain-like"/>
    <property type="match status" value="1"/>
</dbReference>
<keyword evidence="1" id="KW-1133">Transmembrane helix</keyword>
<dbReference type="EMBL" id="CP001337">
    <property type="protein sequence ID" value="ACL25468.1"/>
    <property type="molecule type" value="Genomic_DNA"/>
</dbReference>
<accession>B8G4J2</accession>
<organism evidence="2 3">
    <name type="scientific">Chloroflexus aggregans (strain MD-66 / DSM 9485)</name>
    <dbReference type="NCBI Taxonomy" id="326427"/>
    <lineage>
        <taxon>Bacteria</taxon>
        <taxon>Bacillati</taxon>
        <taxon>Chloroflexota</taxon>
        <taxon>Chloroflexia</taxon>
        <taxon>Chloroflexales</taxon>
        <taxon>Chloroflexineae</taxon>
        <taxon>Chloroflexaceae</taxon>
        <taxon>Chloroflexus</taxon>
    </lineage>
</organism>
<dbReference type="GO" id="GO:0030246">
    <property type="term" value="F:carbohydrate binding"/>
    <property type="evidence" value="ECO:0007669"/>
    <property type="project" value="InterPro"/>
</dbReference>
<keyword evidence="3" id="KW-1185">Reference proteome</keyword>
<keyword evidence="1" id="KW-0812">Transmembrane</keyword>
<dbReference type="InterPro" id="IPR013784">
    <property type="entry name" value="Carb-bd-like_fold"/>
</dbReference>
<evidence type="ECO:0000256" key="1">
    <source>
        <dbReference type="SAM" id="Phobius"/>
    </source>
</evidence>
<reference evidence="2" key="1">
    <citation type="submission" date="2008-12" db="EMBL/GenBank/DDBJ databases">
        <title>Complete sequence of Chloroflexus aggregans DSM 9485.</title>
        <authorList>
            <consortium name="US DOE Joint Genome Institute"/>
            <person name="Lucas S."/>
            <person name="Copeland A."/>
            <person name="Lapidus A."/>
            <person name="Glavina del Rio T."/>
            <person name="Dalin E."/>
            <person name="Tice H."/>
            <person name="Pitluck S."/>
            <person name="Foster B."/>
            <person name="Larimer F."/>
            <person name="Land M."/>
            <person name="Hauser L."/>
            <person name="Kyrpides N."/>
            <person name="Mikhailova N."/>
            <person name="Bryant D."/>
            <person name="Richardson P."/>
        </authorList>
    </citation>
    <scope>NUCLEOTIDE SEQUENCE</scope>
    <source>
        <strain evidence="2">DSM 9485</strain>
    </source>
</reference>
<name>B8G4J2_CHLAD</name>
<evidence type="ECO:0000313" key="2">
    <source>
        <dbReference type="EMBL" id="ACL25468.1"/>
    </source>
</evidence>
<proteinExistence type="predicted"/>
<dbReference type="HOGENOM" id="CLU_121815_0_0_0"/>
<sequence length="192" mass="20280">MSPSNICLPLLDIPVILNHNSFFGNKTSVSAVVPKPFTPLWNRASLGDQPSPPPGNPVDPDYYVNWKPPLIPPGQGRRLVRIAIIVLAVVLVIMSAVALWRSNLVALPGGRGEIVGRVIAPTAGAVVFTLANPTEIPVAADGSFTLSDVPSGRQMLYVALSGVAWEIPVDVPNQGVVDVGVITVEVTAEPIR</sequence>
<evidence type="ECO:0000313" key="3">
    <source>
        <dbReference type="Proteomes" id="UP000002508"/>
    </source>
</evidence>
<keyword evidence="1" id="KW-0472">Membrane</keyword>
<dbReference type="Proteomes" id="UP000002508">
    <property type="component" value="Chromosome"/>
</dbReference>
<protein>
    <recommendedName>
        <fullName evidence="4">Carboxypeptidase regulatory-like domain-containing protein</fullName>
    </recommendedName>
</protein>
<dbReference type="STRING" id="326427.Cagg_2599"/>
<dbReference type="RefSeq" id="WP_015941326.1">
    <property type="nucleotide sequence ID" value="NC_011831.1"/>
</dbReference>